<sequence>QKVLTISERQAEQKRKMKFNAGNNQGYQQQNKRQNTRRAYTDGPGEKRELHGIIVFMYQVQLSSQRAMCSQDNSERRHLLRMWCSRAFQERLPEVEEWKPW</sequence>
<feature type="region of interest" description="Disordered" evidence="1">
    <location>
        <begin position="16"/>
        <end position="45"/>
    </location>
</feature>
<evidence type="ECO:0000313" key="2">
    <source>
        <dbReference type="EMBL" id="GFD26947.1"/>
    </source>
</evidence>
<organism evidence="2">
    <name type="scientific">Tanacetum cinerariifolium</name>
    <name type="common">Dalmatian daisy</name>
    <name type="synonym">Chrysanthemum cinerariifolium</name>
    <dbReference type="NCBI Taxonomy" id="118510"/>
    <lineage>
        <taxon>Eukaryota</taxon>
        <taxon>Viridiplantae</taxon>
        <taxon>Streptophyta</taxon>
        <taxon>Embryophyta</taxon>
        <taxon>Tracheophyta</taxon>
        <taxon>Spermatophyta</taxon>
        <taxon>Magnoliopsida</taxon>
        <taxon>eudicotyledons</taxon>
        <taxon>Gunneridae</taxon>
        <taxon>Pentapetalae</taxon>
        <taxon>asterids</taxon>
        <taxon>campanulids</taxon>
        <taxon>Asterales</taxon>
        <taxon>Asteraceae</taxon>
        <taxon>Asteroideae</taxon>
        <taxon>Anthemideae</taxon>
        <taxon>Anthemidinae</taxon>
        <taxon>Tanacetum</taxon>
    </lineage>
</organism>
<comment type="caution">
    <text evidence="2">The sequence shown here is derived from an EMBL/GenBank/DDBJ whole genome shotgun (WGS) entry which is preliminary data.</text>
</comment>
<gene>
    <name evidence="2" type="ORF">Tci_898916</name>
</gene>
<dbReference type="AlphaFoldDB" id="A0A699UWC6"/>
<dbReference type="EMBL" id="BKCJ011372943">
    <property type="protein sequence ID" value="GFD26947.1"/>
    <property type="molecule type" value="Genomic_DNA"/>
</dbReference>
<name>A0A699UWC6_TANCI</name>
<feature type="compositionally biased region" description="Low complexity" evidence="1">
    <location>
        <begin position="20"/>
        <end position="33"/>
    </location>
</feature>
<evidence type="ECO:0000256" key="1">
    <source>
        <dbReference type="SAM" id="MobiDB-lite"/>
    </source>
</evidence>
<accession>A0A699UWC6</accession>
<protein>
    <submittedName>
        <fullName evidence="2">Uncharacterized protein</fullName>
    </submittedName>
</protein>
<feature type="non-terminal residue" evidence="2">
    <location>
        <position position="1"/>
    </location>
</feature>
<proteinExistence type="predicted"/>
<reference evidence="2" key="1">
    <citation type="journal article" date="2019" name="Sci. Rep.">
        <title>Draft genome of Tanacetum cinerariifolium, the natural source of mosquito coil.</title>
        <authorList>
            <person name="Yamashiro T."/>
            <person name="Shiraishi A."/>
            <person name="Satake H."/>
            <person name="Nakayama K."/>
        </authorList>
    </citation>
    <scope>NUCLEOTIDE SEQUENCE</scope>
</reference>